<dbReference type="GO" id="GO:0006508">
    <property type="term" value="P:proteolysis"/>
    <property type="evidence" value="ECO:0007669"/>
    <property type="project" value="UniProtKB-KW"/>
</dbReference>
<evidence type="ECO:0000313" key="4">
    <source>
        <dbReference type="EMBL" id="EGJ29784.1"/>
    </source>
</evidence>
<feature type="domain" description="P/Homo B" evidence="3">
    <location>
        <begin position="1"/>
        <end position="44"/>
    </location>
</feature>
<dbReference type="Pfam" id="PF01483">
    <property type="entry name" value="P_proprotein"/>
    <property type="match status" value="1"/>
</dbReference>
<accession>F4Y052</accession>
<dbReference type="Proteomes" id="UP000003959">
    <property type="component" value="Unassembled WGS sequence"/>
</dbReference>
<dbReference type="SUPFAM" id="SSF49785">
    <property type="entry name" value="Galactose-binding domain-like"/>
    <property type="match status" value="1"/>
</dbReference>
<gene>
    <name evidence="4" type="ORF">LYNGBM3L_59870</name>
</gene>
<proteinExistence type="predicted"/>
<dbReference type="PROSITE" id="PS51829">
    <property type="entry name" value="P_HOMO_B"/>
    <property type="match status" value="1"/>
</dbReference>
<sequence>METTPGLKSVLNKPASGVWQLQVVDDVAMDTGRLNSWELILGVG</sequence>
<dbReference type="eggNOG" id="COG4935">
    <property type="taxonomic scope" value="Bacteria"/>
</dbReference>
<name>F4Y052_9CYAN</name>
<dbReference type="InterPro" id="IPR008979">
    <property type="entry name" value="Galactose-bd-like_sf"/>
</dbReference>
<evidence type="ECO:0000259" key="3">
    <source>
        <dbReference type="PROSITE" id="PS51829"/>
    </source>
</evidence>
<evidence type="ECO:0000313" key="5">
    <source>
        <dbReference type="Proteomes" id="UP000003959"/>
    </source>
</evidence>
<dbReference type="RefSeq" id="WP_008188949.1">
    <property type="nucleotide sequence ID" value="NZ_GL890966.1"/>
</dbReference>
<evidence type="ECO:0000256" key="1">
    <source>
        <dbReference type="ARBA" id="ARBA00022670"/>
    </source>
</evidence>
<dbReference type="EMBL" id="GL890966">
    <property type="protein sequence ID" value="EGJ29784.1"/>
    <property type="molecule type" value="Genomic_DNA"/>
</dbReference>
<keyword evidence="1" id="KW-0645">Protease</keyword>
<reference evidence="5" key="1">
    <citation type="journal article" date="2011" name="Proc. Natl. Acad. Sci. U.S.A.">
        <title>Genomic insights into the physiology and ecology of the marine filamentous cyanobacterium Lyngbya majuscula.</title>
        <authorList>
            <person name="Jones A.C."/>
            <person name="Monroe E.A."/>
            <person name="Podell S."/>
            <person name="Hess W.R."/>
            <person name="Klages S."/>
            <person name="Esquenazi E."/>
            <person name="Niessen S."/>
            <person name="Hoover H."/>
            <person name="Rothmann M."/>
            <person name="Lasken R.S."/>
            <person name="Yates J.R.III."/>
            <person name="Reinhardt R."/>
            <person name="Kube M."/>
            <person name="Burkart M.D."/>
            <person name="Allen E.E."/>
            <person name="Dorrestein P.C."/>
            <person name="Gerwick W.H."/>
            <person name="Gerwick L."/>
        </authorList>
    </citation>
    <scope>NUCLEOTIDE SEQUENCE [LARGE SCALE GENOMIC DNA]</scope>
    <source>
        <strain evidence="5">3L</strain>
    </source>
</reference>
<dbReference type="HOGENOM" id="CLU_3218750_0_0_3"/>
<protein>
    <submittedName>
        <fullName evidence="4">Proprotein convertase P-domain protein</fullName>
    </submittedName>
</protein>
<keyword evidence="5" id="KW-1185">Reference proteome</keyword>
<dbReference type="GO" id="GO:0004252">
    <property type="term" value="F:serine-type endopeptidase activity"/>
    <property type="evidence" value="ECO:0007669"/>
    <property type="project" value="InterPro"/>
</dbReference>
<organism evidence="4 5">
    <name type="scientific">Moorena producens 3L</name>
    <dbReference type="NCBI Taxonomy" id="489825"/>
    <lineage>
        <taxon>Bacteria</taxon>
        <taxon>Bacillati</taxon>
        <taxon>Cyanobacteriota</taxon>
        <taxon>Cyanophyceae</taxon>
        <taxon>Coleofasciculales</taxon>
        <taxon>Coleofasciculaceae</taxon>
        <taxon>Moorena</taxon>
    </lineage>
</organism>
<keyword evidence="2" id="KW-0378">Hydrolase</keyword>
<dbReference type="InterPro" id="IPR002884">
    <property type="entry name" value="P_dom"/>
</dbReference>
<dbReference type="Gene3D" id="2.60.120.260">
    <property type="entry name" value="Galactose-binding domain-like"/>
    <property type="match status" value="1"/>
</dbReference>
<dbReference type="AlphaFoldDB" id="F4Y052"/>
<evidence type="ECO:0000256" key="2">
    <source>
        <dbReference type="ARBA" id="ARBA00022801"/>
    </source>
</evidence>